<sequence length="126" mass="14461">RLFELLVLSGALAELSWSSILSSRDIYRQVFAGFDPVVVATFDNEKIESLMYIKNSVFHEGKLLGIVNNAKLVLEIVEEFGSLDTYMWSFVGYKPIVNRYRYPRQVPAKIPKAEVISKDLLKRGFR</sequence>
<evidence type="ECO:0000313" key="3">
    <source>
        <dbReference type="Proteomes" id="UP000824469"/>
    </source>
</evidence>
<dbReference type="InterPro" id="IPR005019">
    <property type="entry name" value="Adenine_glyco"/>
</dbReference>
<dbReference type="EMBL" id="JAHRHJ020000002">
    <property type="protein sequence ID" value="KAH9327017.1"/>
    <property type="molecule type" value="Genomic_DNA"/>
</dbReference>
<dbReference type="Gene3D" id="1.10.340.30">
    <property type="entry name" value="Hypothetical protein, domain 2"/>
    <property type="match status" value="1"/>
</dbReference>
<keyword evidence="3" id="KW-1185">Reference proteome</keyword>
<evidence type="ECO:0000313" key="2">
    <source>
        <dbReference type="EMBL" id="KAH9327017.1"/>
    </source>
</evidence>
<feature type="non-terminal residue" evidence="2">
    <location>
        <position position="1"/>
    </location>
</feature>
<comment type="caution">
    <text evidence="2">The sequence shown here is derived from an EMBL/GenBank/DDBJ whole genome shotgun (WGS) entry which is preliminary data.</text>
</comment>
<evidence type="ECO:0000256" key="1">
    <source>
        <dbReference type="SAM" id="SignalP"/>
    </source>
</evidence>
<feature type="chain" id="PRO_5041354540" evidence="1">
    <location>
        <begin position="19"/>
        <end position="126"/>
    </location>
</feature>
<dbReference type="PANTHER" id="PTHR31116:SF5">
    <property type="entry name" value="OS06G0649800 PROTEIN"/>
    <property type="match status" value="1"/>
</dbReference>
<accession>A0AA38GRM8</accession>
<gene>
    <name evidence="2" type="ORF">KI387_007195</name>
</gene>
<dbReference type="GO" id="GO:0006284">
    <property type="term" value="P:base-excision repair"/>
    <property type="evidence" value="ECO:0007669"/>
    <property type="project" value="InterPro"/>
</dbReference>
<proteinExistence type="predicted"/>
<feature type="non-terminal residue" evidence="2">
    <location>
        <position position="126"/>
    </location>
</feature>
<reference evidence="2 3" key="1">
    <citation type="journal article" date="2021" name="Nat. Plants">
        <title>The Taxus genome provides insights into paclitaxel biosynthesis.</title>
        <authorList>
            <person name="Xiong X."/>
            <person name="Gou J."/>
            <person name="Liao Q."/>
            <person name="Li Y."/>
            <person name="Zhou Q."/>
            <person name="Bi G."/>
            <person name="Li C."/>
            <person name="Du R."/>
            <person name="Wang X."/>
            <person name="Sun T."/>
            <person name="Guo L."/>
            <person name="Liang H."/>
            <person name="Lu P."/>
            <person name="Wu Y."/>
            <person name="Zhang Z."/>
            <person name="Ro D.K."/>
            <person name="Shang Y."/>
            <person name="Huang S."/>
            <person name="Yan J."/>
        </authorList>
    </citation>
    <scope>NUCLEOTIDE SEQUENCE [LARGE SCALE GENOMIC DNA]</scope>
    <source>
        <strain evidence="2">Ta-2019</strain>
    </source>
</reference>
<organism evidence="2 3">
    <name type="scientific">Taxus chinensis</name>
    <name type="common">Chinese yew</name>
    <name type="synonym">Taxus wallichiana var. chinensis</name>
    <dbReference type="NCBI Taxonomy" id="29808"/>
    <lineage>
        <taxon>Eukaryota</taxon>
        <taxon>Viridiplantae</taxon>
        <taxon>Streptophyta</taxon>
        <taxon>Embryophyta</taxon>
        <taxon>Tracheophyta</taxon>
        <taxon>Spermatophyta</taxon>
        <taxon>Pinopsida</taxon>
        <taxon>Pinidae</taxon>
        <taxon>Conifers II</taxon>
        <taxon>Cupressales</taxon>
        <taxon>Taxaceae</taxon>
        <taxon>Taxus</taxon>
    </lineage>
</organism>
<feature type="signal peptide" evidence="1">
    <location>
        <begin position="1"/>
        <end position="18"/>
    </location>
</feature>
<dbReference type="AlphaFoldDB" id="A0AA38GRM8"/>
<name>A0AA38GRM8_TAXCH</name>
<protein>
    <submittedName>
        <fullName evidence="2">Uncharacterized protein</fullName>
    </submittedName>
</protein>
<dbReference type="Pfam" id="PF03352">
    <property type="entry name" value="Adenine_glyco"/>
    <property type="match status" value="1"/>
</dbReference>
<dbReference type="Proteomes" id="UP000824469">
    <property type="component" value="Unassembled WGS sequence"/>
</dbReference>
<keyword evidence="1" id="KW-0732">Signal</keyword>
<dbReference type="SUPFAM" id="SSF48150">
    <property type="entry name" value="DNA-glycosylase"/>
    <property type="match status" value="1"/>
</dbReference>
<dbReference type="GO" id="GO:0008725">
    <property type="term" value="F:DNA-3-methyladenine glycosylase activity"/>
    <property type="evidence" value="ECO:0007669"/>
    <property type="project" value="InterPro"/>
</dbReference>
<dbReference type="PANTHER" id="PTHR31116">
    <property type="entry name" value="OS04G0501200 PROTEIN"/>
    <property type="match status" value="1"/>
</dbReference>
<dbReference type="InterPro" id="IPR011257">
    <property type="entry name" value="DNA_glycosylase"/>
</dbReference>